<dbReference type="InterPro" id="IPR036388">
    <property type="entry name" value="WH-like_DNA-bd_sf"/>
</dbReference>
<organism evidence="6 7">
    <name type="scientific">Conexibacter arvalis</name>
    <dbReference type="NCBI Taxonomy" id="912552"/>
    <lineage>
        <taxon>Bacteria</taxon>
        <taxon>Bacillati</taxon>
        <taxon>Actinomycetota</taxon>
        <taxon>Thermoleophilia</taxon>
        <taxon>Solirubrobacterales</taxon>
        <taxon>Conexibacteraceae</taxon>
        <taxon>Conexibacter</taxon>
    </lineage>
</organism>
<comment type="caution">
    <text evidence="6">The sequence shown here is derived from an EMBL/GenBank/DDBJ whole genome shotgun (WGS) entry which is preliminary data.</text>
</comment>
<dbReference type="InterPro" id="IPR005471">
    <property type="entry name" value="Tscrpt_reg_IclR_N"/>
</dbReference>
<dbReference type="PANTHER" id="PTHR30136">
    <property type="entry name" value="HELIX-TURN-HELIX TRANSCRIPTIONAL REGULATOR, ICLR FAMILY"/>
    <property type="match status" value="1"/>
</dbReference>
<sequence>MSRDGQAQSSVKVLSKAVAVLDVLARERELTPAELAERLDEPRSTLYRVIAALEEHDLVQPGGRRGSFQLGLRLFTLGSAVARRFDDVRAAALPAMERLHERTGQTVFLTVRRGFEALCVERLDGDLVGVMILPVGGTVPLHGGANARALLAFEPPELWEEYLDAGPLERFTPSTETTRAGLTGQLRKIRDDGYSISDQDVIPGIASIGAPVFDHEQRVRASISLSGPQVMVLGDHADENVALVRDAAAAISRQLGQQDVGR</sequence>
<proteinExistence type="predicted"/>
<dbReference type="SUPFAM" id="SSF55781">
    <property type="entry name" value="GAF domain-like"/>
    <property type="match status" value="1"/>
</dbReference>
<name>A0A840I847_9ACTN</name>
<evidence type="ECO:0000259" key="4">
    <source>
        <dbReference type="PROSITE" id="PS51077"/>
    </source>
</evidence>
<dbReference type="GO" id="GO:0003700">
    <property type="term" value="F:DNA-binding transcription factor activity"/>
    <property type="evidence" value="ECO:0007669"/>
    <property type="project" value="TreeGrafter"/>
</dbReference>
<dbReference type="Pfam" id="PF01614">
    <property type="entry name" value="IclR_C"/>
    <property type="match status" value="1"/>
</dbReference>
<dbReference type="PROSITE" id="PS51078">
    <property type="entry name" value="ICLR_ED"/>
    <property type="match status" value="1"/>
</dbReference>
<dbReference type="GO" id="GO:0045892">
    <property type="term" value="P:negative regulation of DNA-templated transcription"/>
    <property type="evidence" value="ECO:0007669"/>
    <property type="project" value="TreeGrafter"/>
</dbReference>
<dbReference type="InterPro" id="IPR036390">
    <property type="entry name" value="WH_DNA-bd_sf"/>
</dbReference>
<evidence type="ECO:0000256" key="3">
    <source>
        <dbReference type="ARBA" id="ARBA00023163"/>
    </source>
</evidence>
<dbReference type="SUPFAM" id="SSF46785">
    <property type="entry name" value="Winged helix' DNA-binding domain"/>
    <property type="match status" value="1"/>
</dbReference>
<dbReference type="GO" id="GO:0003677">
    <property type="term" value="F:DNA binding"/>
    <property type="evidence" value="ECO:0007669"/>
    <property type="project" value="UniProtKB-KW"/>
</dbReference>
<keyword evidence="2 6" id="KW-0238">DNA-binding</keyword>
<evidence type="ECO:0000313" key="6">
    <source>
        <dbReference type="EMBL" id="MBB4660451.1"/>
    </source>
</evidence>
<dbReference type="InterPro" id="IPR014757">
    <property type="entry name" value="Tscrpt_reg_IclR_C"/>
</dbReference>
<dbReference type="PROSITE" id="PS51077">
    <property type="entry name" value="HTH_ICLR"/>
    <property type="match status" value="1"/>
</dbReference>
<dbReference type="InterPro" id="IPR029016">
    <property type="entry name" value="GAF-like_dom_sf"/>
</dbReference>
<dbReference type="EMBL" id="JACHNU010000001">
    <property type="protein sequence ID" value="MBB4660451.1"/>
    <property type="molecule type" value="Genomic_DNA"/>
</dbReference>
<keyword evidence="1" id="KW-0805">Transcription regulation</keyword>
<keyword evidence="3" id="KW-0804">Transcription</keyword>
<dbReference type="CDD" id="cd00090">
    <property type="entry name" value="HTH_ARSR"/>
    <property type="match status" value="1"/>
</dbReference>
<dbReference type="Proteomes" id="UP000585272">
    <property type="component" value="Unassembled WGS sequence"/>
</dbReference>
<evidence type="ECO:0000313" key="7">
    <source>
        <dbReference type="Proteomes" id="UP000585272"/>
    </source>
</evidence>
<dbReference type="InterPro" id="IPR011991">
    <property type="entry name" value="ArsR-like_HTH"/>
</dbReference>
<feature type="domain" description="HTH iclR-type" evidence="4">
    <location>
        <begin position="11"/>
        <end position="72"/>
    </location>
</feature>
<dbReference type="Gene3D" id="1.10.10.10">
    <property type="entry name" value="Winged helix-like DNA-binding domain superfamily/Winged helix DNA-binding domain"/>
    <property type="match status" value="1"/>
</dbReference>
<dbReference type="RefSeq" id="WP_183337798.1">
    <property type="nucleotide sequence ID" value="NZ_JACHNU010000001.1"/>
</dbReference>
<accession>A0A840I847</accession>
<dbReference type="AlphaFoldDB" id="A0A840I847"/>
<dbReference type="SMART" id="SM00346">
    <property type="entry name" value="HTH_ICLR"/>
    <property type="match status" value="1"/>
</dbReference>
<dbReference type="Gene3D" id="3.30.450.40">
    <property type="match status" value="1"/>
</dbReference>
<evidence type="ECO:0000256" key="1">
    <source>
        <dbReference type="ARBA" id="ARBA00023015"/>
    </source>
</evidence>
<feature type="domain" description="IclR-ED" evidence="5">
    <location>
        <begin position="73"/>
        <end position="257"/>
    </location>
</feature>
<evidence type="ECO:0000256" key="2">
    <source>
        <dbReference type="ARBA" id="ARBA00023125"/>
    </source>
</evidence>
<evidence type="ECO:0000259" key="5">
    <source>
        <dbReference type="PROSITE" id="PS51078"/>
    </source>
</evidence>
<protein>
    <submittedName>
        <fullName evidence="6">DNA-binding IclR family transcriptional regulator</fullName>
    </submittedName>
</protein>
<dbReference type="PANTHER" id="PTHR30136:SF24">
    <property type="entry name" value="HTH-TYPE TRANSCRIPTIONAL REPRESSOR ALLR"/>
    <property type="match status" value="1"/>
</dbReference>
<reference evidence="6 7" key="1">
    <citation type="submission" date="2020-08" db="EMBL/GenBank/DDBJ databases">
        <title>Genomic Encyclopedia of Archaeal and Bacterial Type Strains, Phase II (KMG-II): from individual species to whole genera.</title>
        <authorList>
            <person name="Goeker M."/>
        </authorList>
    </citation>
    <scope>NUCLEOTIDE SEQUENCE [LARGE SCALE GENOMIC DNA]</scope>
    <source>
        <strain evidence="6 7">DSM 23288</strain>
    </source>
</reference>
<dbReference type="InterPro" id="IPR050707">
    <property type="entry name" value="HTH_MetabolicPath_Reg"/>
</dbReference>
<keyword evidence="7" id="KW-1185">Reference proteome</keyword>
<gene>
    <name evidence="6" type="ORF">BDZ31_000024</name>
</gene>
<dbReference type="Pfam" id="PF09339">
    <property type="entry name" value="HTH_IclR"/>
    <property type="match status" value="1"/>
</dbReference>